<dbReference type="Proteomes" id="UP001153269">
    <property type="component" value="Unassembled WGS sequence"/>
</dbReference>
<accession>A0A9N7TYB8</accession>
<name>A0A9N7TYB8_PLEPL</name>
<evidence type="ECO:0000313" key="2">
    <source>
        <dbReference type="EMBL" id="CAB1420953.1"/>
    </source>
</evidence>
<reference evidence="2" key="1">
    <citation type="submission" date="2020-03" db="EMBL/GenBank/DDBJ databases">
        <authorList>
            <person name="Weist P."/>
        </authorList>
    </citation>
    <scope>NUCLEOTIDE SEQUENCE</scope>
</reference>
<feature type="compositionally biased region" description="Acidic residues" evidence="1">
    <location>
        <begin position="88"/>
        <end position="97"/>
    </location>
</feature>
<dbReference type="EMBL" id="CADEAL010000493">
    <property type="protein sequence ID" value="CAB1420953.1"/>
    <property type="molecule type" value="Genomic_DNA"/>
</dbReference>
<keyword evidence="3" id="KW-1185">Reference proteome</keyword>
<organism evidence="2 3">
    <name type="scientific">Pleuronectes platessa</name>
    <name type="common">European plaice</name>
    <dbReference type="NCBI Taxonomy" id="8262"/>
    <lineage>
        <taxon>Eukaryota</taxon>
        <taxon>Metazoa</taxon>
        <taxon>Chordata</taxon>
        <taxon>Craniata</taxon>
        <taxon>Vertebrata</taxon>
        <taxon>Euteleostomi</taxon>
        <taxon>Actinopterygii</taxon>
        <taxon>Neopterygii</taxon>
        <taxon>Teleostei</taxon>
        <taxon>Neoteleostei</taxon>
        <taxon>Acanthomorphata</taxon>
        <taxon>Carangaria</taxon>
        <taxon>Pleuronectiformes</taxon>
        <taxon>Pleuronectoidei</taxon>
        <taxon>Pleuronectidae</taxon>
        <taxon>Pleuronectes</taxon>
    </lineage>
</organism>
<comment type="caution">
    <text evidence="2">The sequence shown here is derived from an EMBL/GenBank/DDBJ whole genome shotgun (WGS) entry which is preliminary data.</text>
</comment>
<gene>
    <name evidence="2" type="ORF">PLEPLA_LOCUS8830</name>
</gene>
<feature type="region of interest" description="Disordered" evidence="1">
    <location>
        <begin position="1"/>
        <end position="103"/>
    </location>
</feature>
<feature type="compositionally biased region" description="Polar residues" evidence="1">
    <location>
        <begin position="38"/>
        <end position="49"/>
    </location>
</feature>
<proteinExistence type="predicted"/>
<protein>
    <submittedName>
        <fullName evidence="2">Uncharacterized protein</fullName>
    </submittedName>
</protein>
<sequence length="103" mass="11188">MGKIQPEDVSPAPSTILRQPPKQRSRPARVTEHLAAGTSATSSSEQTTPLGKDEGRGKRPRHEVTASGPPDGYVCPAEVLRTVRDRKEEEEEEEAEGEKEKAG</sequence>
<dbReference type="AlphaFoldDB" id="A0A9N7TYB8"/>
<evidence type="ECO:0000313" key="3">
    <source>
        <dbReference type="Proteomes" id="UP001153269"/>
    </source>
</evidence>
<evidence type="ECO:0000256" key="1">
    <source>
        <dbReference type="SAM" id="MobiDB-lite"/>
    </source>
</evidence>